<feature type="signal peptide" evidence="1">
    <location>
        <begin position="1"/>
        <end position="20"/>
    </location>
</feature>
<accession>A0ABU0YVC2</accession>
<evidence type="ECO:0000313" key="3">
    <source>
        <dbReference type="Proteomes" id="UP001230156"/>
    </source>
</evidence>
<sequence>MRIVLAAAVAAVLFGSAAQADGKMTITQQVWDNFVAYKAWVTPVGSGAYAVTEDGAGAAAAGCQTSECMNASLAGQKAIKQCEANNPGRKCVIFARNQDPVIEYEISQ</sequence>
<dbReference type="EMBL" id="JAUYVI010000015">
    <property type="protein sequence ID" value="MDQ7251639.1"/>
    <property type="molecule type" value="Genomic_DNA"/>
</dbReference>
<evidence type="ECO:0008006" key="4">
    <source>
        <dbReference type="Google" id="ProtNLM"/>
    </source>
</evidence>
<evidence type="ECO:0000256" key="1">
    <source>
        <dbReference type="SAM" id="SignalP"/>
    </source>
</evidence>
<name>A0ABU0YVC2_9PROT</name>
<gene>
    <name evidence="2" type="ORF">Q8A70_28385</name>
</gene>
<proteinExistence type="predicted"/>
<reference evidence="3" key="1">
    <citation type="submission" date="2023-08" db="EMBL/GenBank/DDBJ databases">
        <title>Rhodospirillaceae gen. nov., a novel taxon isolated from the Yangtze River Yuezi River estuary sludge.</title>
        <authorList>
            <person name="Ruan L."/>
        </authorList>
    </citation>
    <scope>NUCLEOTIDE SEQUENCE [LARGE SCALE GENOMIC DNA]</scope>
    <source>
        <strain evidence="3">R-7</strain>
    </source>
</reference>
<evidence type="ECO:0000313" key="2">
    <source>
        <dbReference type="EMBL" id="MDQ7251639.1"/>
    </source>
</evidence>
<organism evidence="2 3">
    <name type="scientific">Dongia sedimenti</name>
    <dbReference type="NCBI Taxonomy" id="3064282"/>
    <lineage>
        <taxon>Bacteria</taxon>
        <taxon>Pseudomonadati</taxon>
        <taxon>Pseudomonadota</taxon>
        <taxon>Alphaproteobacteria</taxon>
        <taxon>Rhodospirillales</taxon>
        <taxon>Dongiaceae</taxon>
        <taxon>Dongia</taxon>
    </lineage>
</organism>
<keyword evidence="1" id="KW-0732">Signal</keyword>
<protein>
    <recommendedName>
        <fullName evidence="4">DUF4189 domain-containing protein</fullName>
    </recommendedName>
</protein>
<dbReference type="Proteomes" id="UP001230156">
    <property type="component" value="Unassembled WGS sequence"/>
</dbReference>
<keyword evidence="3" id="KW-1185">Reference proteome</keyword>
<dbReference type="RefSeq" id="WP_379962195.1">
    <property type="nucleotide sequence ID" value="NZ_JAUYVI010000015.1"/>
</dbReference>
<feature type="chain" id="PRO_5045134665" description="DUF4189 domain-containing protein" evidence="1">
    <location>
        <begin position="21"/>
        <end position="108"/>
    </location>
</feature>
<comment type="caution">
    <text evidence="2">The sequence shown here is derived from an EMBL/GenBank/DDBJ whole genome shotgun (WGS) entry which is preliminary data.</text>
</comment>